<dbReference type="SMART" id="SM00173">
    <property type="entry name" value="RAS"/>
    <property type="match status" value="1"/>
</dbReference>
<keyword evidence="1" id="KW-0547">Nucleotide-binding</keyword>
<dbReference type="InterPro" id="IPR050227">
    <property type="entry name" value="Rab"/>
</dbReference>
<evidence type="ECO:0000256" key="1">
    <source>
        <dbReference type="ARBA" id="ARBA00022741"/>
    </source>
</evidence>
<feature type="coiled-coil region" evidence="4">
    <location>
        <begin position="190"/>
        <end position="285"/>
    </location>
</feature>
<dbReference type="EnsemblMetazoa" id="XM_030994473">
    <property type="protein sequence ID" value="XP_030850333"/>
    <property type="gene ID" value="LOC752219"/>
</dbReference>
<dbReference type="InterPro" id="IPR027417">
    <property type="entry name" value="P-loop_NTPase"/>
</dbReference>
<dbReference type="NCBIfam" id="TIGR00231">
    <property type="entry name" value="small_GTP"/>
    <property type="match status" value="1"/>
</dbReference>
<dbReference type="CDD" id="cd00154">
    <property type="entry name" value="Rab"/>
    <property type="match status" value="1"/>
</dbReference>
<feature type="compositionally biased region" description="Low complexity" evidence="5">
    <location>
        <begin position="487"/>
        <end position="498"/>
    </location>
</feature>
<dbReference type="SUPFAM" id="SSF47473">
    <property type="entry name" value="EF-hand"/>
    <property type="match status" value="1"/>
</dbReference>
<dbReference type="PRINTS" id="PR00449">
    <property type="entry name" value="RASTRNSFRMNG"/>
</dbReference>
<accession>A0A7M7PDT7</accession>
<dbReference type="InterPro" id="IPR002048">
    <property type="entry name" value="EF_hand_dom"/>
</dbReference>
<dbReference type="InterPro" id="IPR001806">
    <property type="entry name" value="Small_GTPase"/>
</dbReference>
<dbReference type="AlphaFoldDB" id="A0A7M7PDT7"/>
<evidence type="ECO:0000256" key="2">
    <source>
        <dbReference type="ARBA" id="ARBA00022837"/>
    </source>
</evidence>
<dbReference type="Gene3D" id="1.10.238.10">
    <property type="entry name" value="EF-hand"/>
    <property type="match status" value="1"/>
</dbReference>
<feature type="compositionally biased region" description="Basic residues" evidence="5">
    <location>
        <begin position="398"/>
        <end position="412"/>
    </location>
</feature>
<dbReference type="Pfam" id="PF00071">
    <property type="entry name" value="Ras"/>
    <property type="match status" value="1"/>
</dbReference>
<feature type="region of interest" description="Disordered" evidence="5">
    <location>
        <begin position="336"/>
        <end position="363"/>
    </location>
</feature>
<dbReference type="PROSITE" id="PS00018">
    <property type="entry name" value="EF_HAND_1"/>
    <property type="match status" value="1"/>
</dbReference>
<proteinExistence type="predicted"/>
<evidence type="ECO:0000313" key="7">
    <source>
        <dbReference type="EnsemblMetazoa" id="XP_030850333"/>
    </source>
</evidence>
<dbReference type="SMART" id="SM00175">
    <property type="entry name" value="RAB"/>
    <property type="match status" value="1"/>
</dbReference>
<dbReference type="Gene3D" id="3.40.50.300">
    <property type="entry name" value="P-loop containing nucleotide triphosphate hydrolases"/>
    <property type="match status" value="1"/>
</dbReference>
<keyword evidence="4" id="KW-0175">Coiled coil</keyword>
<dbReference type="PROSITE" id="PS50222">
    <property type="entry name" value="EF_HAND_2"/>
    <property type="match status" value="1"/>
</dbReference>
<evidence type="ECO:0000256" key="4">
    <source>
        <dbReference type="SAM" id="Coils"/>
    </source>
</evidence>
<keyword evidence="2" id="KW-0106">Calcium</keyword>
<dbReference type="GO" id="GO:0016192">
    <property type="term" value="P:vesicle-mediated transport"/>
    <property type="evidence" value="ECO:0000318"/>
    <property type="project" value="GO_Central"/>
</dbReference>
<dbReference type="SMART" id="SM00054">
    <property type="entry name" value="EFh"/>
    <property type="match status" value="2"/>
</dbReference>
<keyword evidence="3" id="KW-0342">GTP-binding</keyword>
<dbReference type="InParanoid" id="A0A7M7PDT7"/>
<dbReference type="FunFam" id="3.40.50.300:FF:001822">
    <property type="entry name" value="RAB family"/>
    <property type="match status" value="1"/>
</dbReference>
<feature type="region of interest" description="Disordered" evidence="5">
    <location>
        <begin position="387"/>
        <end position="415"/>
    </location>
</feature>
<dbReference type="OMA" id="FECEDIS"/>
<dbReference type="InterPro" id="IPR018247">
    <property type="entry name" value="EF_Hand_1_Ca_BS"/>
</dbReference>
<dbReference type="SMART" id="SM00176">
    <property type="entry name" value="RAN"/>
    <property type="match status" value="1"/>
</dbReference>
<dbReference type="PROSITE" id="PS51419">
    <property type="entry name" value="RAB"/>
    <property type="match status" value="1"/>
</dbReference>
<dbReference type="PROSITE" id="PS51421">
    <property type="entry name" value="RAS"/>
    <property type="match status" value="1"/>
</dbReference>
<evidence type="ECO:0000256" key="3">
    <source>
        <dbReference type="ARBA" id="ARBA00023134"/>
    </source>
</evidence>
<dbReference type="GO" id="GO:0003924">
    <property type="term" value="F:GTPase activity"/>
    <property type="evidence" value="ECO:0000318"/>
    <property type="project" value="GO_Central"/>
</dbReference>
<reference evidence="8" key="1">
    <citation type="submission" date="2015-02" db="EMBL/GenBank/DDBJ databases">
        <title>Genome sequencing for Strongylocentrotus purpuratus.</title>
        <authorList>
            <person name="Murali S."/>
            <person name="Liu Y."/>
            <person name="Vee V."/>
            <person name="English A."/>
            <person name="Wang M."/>
            <person name="Skinner E."/>
            <person name="Han Y."/>
            <person name="Muzny D.M."/>
            <person name="Worley K.C."/>
            <person name="Gibbs R.A."/>
        </authorList>
    </citation>
    <scope>NUCLEOTIDE SEQUENCE</scope>
</reference>
<dbReference type="CDD" id="cd00051">
    <property type="entry name" value="EFh"/>
    <property type="match status" value="1"/>
</dbReference>
<protein>
    <recommendedName>
        <fullName evidence="6">EF-hand domain-containing protein</fullName>
    </recommendedName>
</protein>
<dbReference type="Pfam" id="PF13499">
    <property type="entry name" value="EF-hand_7"/>
    <property type="match status" value="1"/>
</dbReference>
<dbReference type="SUPFAM" id="SSF52540">
    <property type="entry name" value="P-loop containing nucleoside triphosphate hydrolases"/>
    <property type="match status" value="1"/>
</dbReference>
<dbReference type="GeneID" id="752219"/>
<dbReference type="PANTHER" id="PTHR47977">
    <property type="entry name" value="RAS-RELATED PROTEIN RAB"/>
    <property type="match status" value="1"/>
</dbReference>
<reference evidence="7" key="2">
    <citation type="submission" date="2021-01" db="UniProtKB">
        <authorList>
            <consortium name="EnsemblMetazoa"/>
        </authorList>
    </citation>
    <scope>IDENTIFICATION</scope>
</reference>
<dbReference type="OrthoDB" id="9989112at2759"/>
<dbReference type="KEGG" id="spu:752219"/>
<keyword evidence="8" id="KW-1185">Reference proteome</keyword>
<feature type="domain" description="EF-hand" evidence="6">
    <location>
        <begin position="57"/>
        <end position="92"/>
    </location>
</feature>
<dbReference type="InterPro" id="IPR005225">
    <property type="entry name" value="Small_GTP-bd"/>
</dbReference>
<dbReference type="GO" id="GO:0005525">
    <property type="term" value="F:GTP binding"/>
    <property type="evidence" value="ECO:0000318"/>
    <property type="project" value="GO_Central"/>
</dbReference>
<organism evidence="7 8">
    <name type="scientific">Strongylocentrotus purpuratus</name>
    <name type="common">Purple sea urchin</name>
    <dbReference type="NCBI Taxonomy" id="7668"/>
    <lineage>
        <taxon>Eukaryota</taxon>
        <taxon>Metazoa</taxon>
        <taxon>Echinodermata</taxon>
        <taxon>Eleutherozoa</taxon>
        <taxon>Echinozoa</taxon>
        <taxon>Echinoidea</taxon>
        <taxon>Euechinoidea</taxon>
        <taxon>Echinacea</taxon>
        <taxon>Camarodonta</taxon>
        <taxon>Echinidea</taxon>
        <taxon>Strongylocentrotidae</taxon>
        <taxon>Strongylocentrotus</taxon>
    </lineage>
</organism>
<evidence type="ECO:0000256" key="5">
    <source>
        <dbReference type="SAM" id="MobiDB-lite"/>
    </source>
</evidence>
<dbReference type="PROSITE" id="PS51420">
    <property type="entry name" value="RHO"/>
    <property type="match status" value="1"/>
</dbReference>
<evidence type="ECO:0000259" key="6">
    <source>
        <dbReference type="PROSITE" id="PS50222"/>
    </source>
</evidence>
<dbReference type="Proteomes" id="UP000007110">
    <property type="component" value="Unassembled WGS sequence"/>
</dbReference>
<name>A0A7M7PDT7_STRPU</name>
<dbReference type="InterPro" id="IPR011992">
    <property type="entry name" value="EF-hand-dom_pair"/>
</dbReference>
<dbReference type="SMART" id="SM00174">
    <property type="entry name" value="RHO"/>
    <property type="match status" value="1"/>
</dbReference>
<sequence length="757" mass="85806">MGDYDEGLASGESFPSHDEIKTIVEQKARELFMVCDVEQKGFVSKRDMQRLVDELPLMPDQLEEVFDSLDDDKNGYLTLEEFTEGFGGFLGLKSAPIDHIETDDGEYTENRDHDEIERDFKHAMESIGATGVIAEHDSVKDLWKKLNQDEPGLLTNFEDFIQHVCLDKRTSQLNTGELENALKSRDTIHQQDIKHLYEEMERQIRMEKEKILSEEKEKERKIREQLEHDMQTKDEQLNSLLNKQAELEHKLYELSLTETEVKEENESLQEQNEHLSMKLDSSQTELVESKTYLKEMNEKHLKDKRERVKSNVKIAQGIMQERESLSVQLEKLKAMNQQLQDDRDMRLSRSLSDPSEDEKKKTLVKQGSIMSNYFEEGVIGGDGGEHIVGSSSLDGGRSSRRSSRHSVHRPSIHGRTFSRDLAHHLQLSQSFMYDDDGECEVDDAFLESSGLLSSGLMSHSERVVYDEVEEDEFDGGSEVVRRRSVDRASASRASADRASAGDKRKAFNRQVVGETKSSPIERSEPTPSSSPEGQRAEPVGAHTPIDQAIAEAKKLQLVAANRTPERLYKVVFVGDSGVGKTSIIHRFCTDTFTDSFSATIGVDFQVKSLSVCGSIVAMQLWDTAGQERFRSITRHYFRKADGIVILYDVTSETSFLNIRNWMNSIEETTDGHVVKMLLGNKCDCTEDRQIKEEVGHSLSESYKCDFYEVSAKTGSNVTEAFTSMSKLLLLKEDEEIQNSLNLTNDDGEGSKRCCESS</sequence>
<dbReference type="RefSeq" id="XP_030850333.1">
    <property type="nucleotide sequence ID" value="XM_030994473.1"/>
</dbReference>
<feature type="region of interest" description="Disordered" evidence="5">
    <location>
        <begin position="483"/>
        <end position="539"/>
    </location>
</feature>
<evidence type="ECO:0000313" key="8">
    <source>
        <dbReference type="Proteomes" id="UP000007110"/>
    </source>
</evidence>
<dbReference type="GO" id="GO:0005509">
    <property type="term" value="F:calcium ion binding"/>
    <property type="evidence" value="ECO:0007669"/>
    <property type="project" value="InterPro"/>
</dbReference>